<dbReference type="InParanoid" id="A0A1S0U5F3"/>
<dbReference type="EMBL" id="JH712079">
    <property type="protein sequence ID" value="EFO24714.1"/>
    <property type="molecule type" value="Genomic_DNA"/>
</dbReference>
<reference evidence="2" key="1">
    <citation type="submission" date="2012-04" db="EMBL/GenBank/DDBJ databases">
        <title>The Genome Sequence of Loa loa.</title>
        <authorList>
            <consortium name="The Broad Institute Genome Sequencing Platform"/>
            <consortium name="Broad Institute Genome Sequencing Center for Infectious Disease"/>
            <person name="Nutman T.B."/>
            <person name="Fink D.L."/>
            <person name="Russ C."/>
            <person name="Young S."/>
            <person name="Zeng Q."/>
            <person name="Gargeya S."/>
            <person name="Alvarado L."/>
            <person name="Berlin A."/>
            <person name="Chapman S.B."/>
            <person name="Chen Z."/>
            <person name="Freedman E."/>
            <person name="Gellesch M."/>
            <person name="Goldberg J."/>
            <person name="Griggs A."/>
            <person name="Gujja S."/>
            <person name="Heilman E.R."/>
            <person name="Heiman D."/>
            <person name="Howarth C."/>
            <person name="Mehta T."/>
            <person name="Neiman D."/>
            <person name="Pearson M."/>
            <person name="Roberts A."/>
            <person name="Saif S."/>
            <person name="Shea T."/>
            <person name="Shenoy N."/>
            <person name="Sisk P."/>
            <person name="Stolte C."/>
            <person name="Sykes S."/>
            <person name="White J."/>
            <person name="Yandava C."/>
            <person name="Haas B."/>
            <person name="Henn M.R."/>
            <person name="Nusbaum C."/>
            <person name="Birren B."/>
        </authorList>
    </citation>
    <scope>NUCLEOTIDE SEQUENCE [LARGE SCALE GENOMIC DNA]</scope>
</reference>
<dbReference type="KEGG" id="loa:LOAG_03771"/>
<dbReference type="CTD" id="9941163"/>
<keyword evidence="1" id="KW-0472">Membrane</keyword>
<dbReference type="AlphaFoldDB" id="A0A1S0U5F3"/>
<keyword evidence="1" id="KW-1133">Transmembrane helix</keyword>
<evidence type="ECO:0000313" key="2">
    <source>
        <dbReference type="EMBL" id="EFO24714.1"/>
    </source>
</evidence>
<evidence type="ECO:0000256" key="1">
    <source>
        <dbReference type="SAM" id="Phobius"/>
    </source>
</evidence>
<feature type="transmembrane region" description="Helical" evidence="1">
    <location>
        <begin position="96"/>
        <end position="118"/>
    </location>
</feature>
<accession>A0A1S0U5F3</accession>
<proteinExistence type="predicted"/>
<gene>
    <name evidence="2" type="ORF">LOAG_03771</name>
</gene>
<dbReference type="RefSeq" id="XP_003139353.1">
    <property type="nucleotide sequence ID" value="XM_003139305.1"/>
</dbReference>
<organism evidence="2">
    <name type="scientific">Loa loa</name>
    <name type="common">Eye worm</name>
    <name type="synonym">Filaria loa</name>
    <dbReference type="NCBI Taxonomy" id="7209"/>
    <lineage>
        <taxon>Eukaryota</taxon>
        <taxon>Metazoa</taxon>
        <taxon>Ecdysozoa</taxon>
        <taxon>Nematoda</taxon>
        <taxon>Chromadorea</taxon>
        <taxon>Rhabditida</taxon>
        <taxon>Spirurina</taxon>
        <taxon>Spiruromorpha</taxon>
        <taxon>Filarioidea</taxon>
        <taxon>Onchocercidae</taxon>
        <taxon>Loa</taxon>
    </lineage>
</organism>
<keyword evidence="1" id="KW-0812">Transmembrane</keyword>
<sequence>MDEWMDGDLIREERRNVKPLRNQWEKRMKKYREETGSSGTNCPVDPKDDNAFSDGDISTSKNIVWSFIGTSSLDLTGISPEASQSSSFILSTSIDYAKSCFSSVFFIFYYWIIVIVIVTKAIRLHFVLPITSFPLSSTSNKRDC</sequence>
<protein>
    <submittedName>
        <fullName evidence="2">Uncharacterized protein</fullName>
    </submittedName>
</protein>
<name>A0A1S0U5F3_LOALO</name>
<dbReference type="GeneID" id="9941163"/>